<feature type="transmembrane region" description="Helical" evidence="3">
    <location>
        <begin position="276"/>
        <end position="300"/>
    </location>
</feature>
<dbReference type="Pfam" id="PF01757">
    <property type="entry name" value="Acyl_transf_3"/>
    <property type="match status" value="1"/>
</dbReference>
<dbReference type="Proteomes" id="UP001178288">
    <property type="component" value="Chromosome"/>
</dbReference>
<comment type="subcellular location">
    <subcellularLocation>
        <location evidence="1">Membrane</location>
    </subcellularLocation>
</comment>
<feature type="transmembrane region" description="Helical" evidence="3">
    <location>
        <begin position="21"/>
        <end position="39"/>
    </location>
</feature>
<organism evidence="5 6">
    <name type="scientific">Neobacillus novalis</name>
    <dbReference type="NCBI Taxonomy" id="220687"/>
    <lineage>
        <taxon>Bacteria</taxon>
        <taxon>Bacillati</taxon>
        <taxon>Bacillota</taxon>
        <taxon>Bacilli</taxon>
        <taxon>Bacillales</taxon>
        <taxon>Bacillaceae</taxon>
        <taxon>Neobacillus</taxon>
    </lineage>
</organism>
<protein>
    <submittedName>
        <fullName evidence="5">Acyltransferase</fullName>
        <ecNumber evidence="5">2.3.-.-</ecNumber>
    </submittedName>
</protein>
<keyword evidence="3" id="KW-0472">Membrane</keyword>
<dbReference type="EMBL" id="CP126114">
    <property type="protein sequence ID" value="WHY85187.1"/>
    <property type="molecule type" value="Genomic_DNA"/>
</dbReference>
<dbReference type="RefSeq" id="WP_066091288.1">
    <property type="nucleotide sequence ID" value="NZ_CP126114.1"/>
</dbReference>
<name>A0AA95ML32_9BACI</name>
<evidence type="ECO:0000313" key="5">
    <source>
        <dbReference type="EMBL" id="WHY85187.1"/>
    </source>
</evidence>
<keyword evidence="5" id="KW-0012">Acyltransferase</keyword>
<feature type="transmembrane region" description="Helical" evidence="3">
    <location>
        <begin position="168"/>
        <end position="198"/>
    </location>
</feature>
<dbReference type="AlphaFoldDB" id="A0AA95ML32"/>
<evidence type="ECO:0000256" key="3">
    <source>
        <dbReference type="SAM" id="Phobius"/>
    </source>
</evidence>
<dbReference type="PANTHER" id="PTHR23028">
    <property type="entry name" value="ACETYLTRANSFERASE"/>
    <property type="match status" value="1"/>
</dbReference>
<feature type="transmembrane region" description="Helical" evidence="3">
    <location>
        <begin position="210"/>
        <end position="233"/>
    </location>
</feature>
<comment type="similarity">
    <text evidence="2">Belongs to the acyltransferase 3 family.</text>
</comment>
<evidence type="ECO:0000259" key="4">
    <source>
        <dbReference type="Pfam" id="PF01757"/>
    </source>
</evidence>
<feature type="transmembrane region" description="Helical" evidence="3">
    <location>
        <begin position="312"/>
        <end position="332"/>
    </location>
</feature>
<feature type="domain" description="Acyltransferase 3" evidence="4">
    <location>
        <begin position="19"/>
        <end position="326"/>
    </location>
</feature>
<feature type="transmembrane region" description="Helical" evidence="3">
    <location>
        <begin position="245"/>
        <end position="264"/>
    </location>
</feature>
<dbReference type="InterPro" id="IPR002656">
    <property type="entry name" value="Acyl_transf_3_dom"/>
</dbReference>
<sequence length="365" mass="42753">MNEVSLNTIKNDSKASRILDLIRFLASLVVFLFHFYIPLPGYQVVMIFFVLSGYFISSSVLKAINDNKWSWFNYFLNRLIRLWIVLLPSLILTFLWAKVQFSIFGESKISNYLSWKIFFGNLFFLQGISVPVYGLNGPLWSLSYEFWYYIIFPCLVLIIYSRKKSMKVFYAVIVIIILAFIGLKMNEYFLVWLLGAIIPFVKPMRFKINVINHLTIFLSAILVLISMKAYAVFVNHPNLQILPDLCIGIAFSFFLYFVISFFNNTSGKSKMNIPKYLAAFSYTLYLTHYPLAHFILTWRASKYWTYSGIESYVIKIMVMVVVILYAWLLGLLTEKHTEKVRKLLFGLFKSIPIKRKKSIIINKYL</sequence>
<evidence type="ECO:0000256" key="1">
    <source>
        <dbReference type="ARBA" id="ARBA00004370"/>
    </source>
</evidence>
<evidence type="ECO:0000256" key="2">
    <source>
        <dbReference type="ARBA" id="ARBA00007400"/>
    </source>
</evidence>
<dbReference type="InterPro" id="IPR050879">
    <property type="entry name" value="Acyltransferase_3"/>
</dbReference>
<feature type="transmembrane region" description="Helical" evidence="3">
    <location>
        <begin position="45"/>
        <end position="64"/>
    </location>
</feature>
<accession>A0AA95ML32</accession>
<evidence type="ECO:0000313" key="6">
    <source>
        <dbReference type="Proteomes" id="UP001178288"/>
    </source>
</evidence>
<dbReference type="KEGG" id="nnv:QNH39_21590"/>
<keyword evidence="6" id="KW-1185">Reference proteome</keyword>
<dbReference type="GO" id="GO:0016747">
    <property type="term" value="F:acyltransferase activity, transferring groups other than amino-acyl groups"/>
    <property type="evidence" value="ECO:0007669"/>
    <property type="project" value="InterPro"/>
</dbReference>
<proteinExistence type="inferred from homology"/>
<feature type="transmembrane region" description="Helical" evidence="3">
    <location>
        <begin position="76"/>
        <end position="97"/>
    </location>
</feature>
<feature type="transmembrane region" description="Helical" evidence="3">
    <location>
        <begin position="146"/>
        <end position="162"/>
    </location>
</feature>
<keyword evidence="5" id="KW-0808">Transferase</keyword>
<dbReference type="EC" id="2.3.-.-" evidence="5"/>
<reference evidence="5" key="1">
    <citation type="submission" date="2023-05" db="EMBL/GenBank/DDBJ databases">
        <title>Comparative genomics of Bacillaceae isolates and their secondary metabolite potential.</title>
        <authorList>
            <person name="Song L."/>
            <person name="Nielsen L.J."/>
            <person name="Mohite O."/>
            <person name="Xu X."/>
            <person name="Weber T."/>
            <person name="Kovacs A.T."/>
        </authorList>
    </citation>
    <scope>NUCLEOTIDE SEQUENCE</scope>
    <source>
        <strain evidence="5">XLM17</strain>
    </source>
</reference>
<keyword evidence="3" id="KW-0812">Transmembrane</keyword>
<keyword evidence="3" id="KW-1133">Transmembrane helix</keyword>
<gene>
    <name evidence="5" type="ORF">QNH39_21590</name>
</gene>